<evidence type="ECO:0000313" key="4">
    <source>
        <dbReference type="EMBL" id="OXC71649.1"/>
    </source>
</evidence>
<dbReference type="GO" id="GO:0016020">
    <property type="term" value="C:membrane"/>
    <property type="evidence" value="ECO:0007669"/>
    <property type="project" value="InterPro"/>
</dbReference>
<name>A0A226WLG6_CABSO</name>
<reference evidence="5" key="1">
    <citation type="submission" date="2017-01" db="EMBL/GenBank/DDBJ databases">
        <title>Genome Analysis of Deinococcus marmoris KOPRI26562.</title>
        <authorList>
            <person name="Kim J.H."/>
            <person name="Oh H.-M."/>
        </authorList>
    </citation>
    <scope>NUCLEOTIDE SEQUENCE [LARGE SCALE GENOMIC DNA]</scope>
    <source>
        <strain evidence="5">PAMC 26633</strain>
    </source>
</reference>
<dbReference type="Pfam" id="PF02518">
    <property type="entry name" value="HATPase_c"/>
    <property type="match status" value="1"/>
</dbReference>
<evidence type="ECO:0000259" key="3">
    <source>
        <dbReference type="Pfam" id="PF06580"/>
    </source>
</evidence>
<dbReference type="Pfam" id="PF06580">
    <property type="entry name" value="His_kinase"/>
    <property type="match status" value="1"/>
</dbReference>
<gene>
    <name evidence="4" type="ORF">BSU04_45815</name>
</gene>
<dbReference type="Proteomes" id="UP000214720">
    <property type="component" value="Unassembled WGS sequence"/>
</dbReference>
<evidence type="ECO:0000313" key="5">
    <source>
        <dbReference type="Proteomes" id="UP000214720"/>
    </source>
</evidence>
<feature type="transmembrane region" description="Helical" evidence="1">
    <location>
        <begin position="52"/>
        <end position="74"/>
    </location>
</feature>
<feature type="domain" description="Signal transduction histidine kinase internal region" evidence="3">
    <location>
        <begin position="179"/>
        <end position="259"/>
    </location>
</feature>
<dbReference type="Gene3D" id="3.30.565.10">
    <property type="entry name" value="Histidine kinase-like ATPase, C-terminal domain"/>
    <property type="match status" value="1"/>
</dbReference>
<dbReference type="RefSeq" id="WP_256983935.1">
    <property type="nucleotide sequence ID" value="NZ_MTHB01000301.1"/>
</dbReference>
<feature type="transmembrane region" description="Helical" evidence="1">
    <location>
        <begin position="95"/>
        <end position="116"/>
    </location>
</feature>
<evidence type="ECO:0000259" key="2">
    <source>
        <dbReference type="Pfam" id="PF02518"/>
    </source>
</evidence>
<accession>A0A226WLG6</accession>
<dbReference type="InterPro" id="IPR003594">
    <property type="entry name" value="HATPase_dom"/>
</dbReference>
<proteinExistence type="predicted"/>
<dbReference type="InterPro" id="IPR050640">
    <property type="entry name" value="Bact_2-comp_sensor_kinase"/>
</dbReference>
<keyword evidence="4" id="KW-0418">Kinase</keyword>
<sequence length="377" mass="41235">MSESTHTTNARFMRHTRSILNRLWRELRIFILVSAASTLFFYAMYRDSFANNLIYSLCSALFIQGLIEVGRYGLAFLIRKRSPGNQEAQRNWPGWALMAPWVVVSGVGGYLAGHMLGDRLTGVPHASAAIMDNPRAVLLSMTGVFVLSLGITYFFYARGRMAAMETRTEVALRSAAESQLKLLESQLEPHMLFNTLANLRVLIAQDPPRAQAMLDRLIAFLRATLDASRSGLGSHSLSEEFARIDDYLELMQTRMGKRLSRRLDLPDDLGRLSVPPLLLQPLVENAIKHGLEPTVAGGWIRVSAQREGGTLVLSVRDTGAGIGGTGLGGLPPGGSRFGIQQVRERLAALYGKTASLELVAASDNEGGTLAIVRLPVS</sequence>
<feature type="transmembrane region" description="Helical" evidence="1">
    <location>
        <begin position="136"/>
        <end position="157"/>
    </location>
</feature>
<dbReference type="AlphaFoldDB" id="A0A226WLG6"/>
<dbReference type="InterPro" id="IPR036890">
    <property type="entry name" value="HATPase_C_sf"/>
</dbReference>
<feature type="transmembrane region" description="Helical" evidence="1">
    <location>
        <begin position="27"/>
        <end position="46"/>
    </location>
</feature>
<dbReference type="PANTHER" id="PTHR34220">
    <property type="entry name" value="SENSOR HISTIDINE KINASE YPDA"/>
    <property type="match status" value="1"/>
</dbReference>
<dbReference type="EMBL" id="MTHB01000301">
    <property type="protein sequence ID" value="OXC71649.1"/>
    <property type="molecule type" value="Genomic_DNA"/>
</dbReference>
<dbReference type="InterPro" id="IPR010559">
    <property type="entry name" value="Sig_transdc_His_kin_internal"/>
</dbReference>
<keyword evidence="4" id="KW-0808">Transferase</keyword>
<evidence type="ECO:0000256" key="1">
    <source>
        <dbReference type="SAM" id="Phobius"/>
    </source>
</evidence>
<keyword evidence="1" id="KW-0812">Transmembrane</keyword>
<keyword evidence="1" id="KW-1133">Transmembrane helix</keyword>
<protein>
    <submittedName>
        <fullName evidence="4">Autolysin sensor kinase</fullName>
    </submittedName>
</protein>
<feature type="domain" description="Histidine kinase/HSP90-like ATPase" evidence="2">
    <location>
        <begin position="278"/>
        <end position="376"/>
    </location>
</feature>
<comment type="caution">
    <text evidence="4">The sequence shown here is derived from an EMBL/GenBank/DDBJ whole genome shotgun (WGS) entry which is preliminary data.</text>
</comment>
<keyword evidence="1" id="KW-0472">Membrane</keyword>
<dbReference type="GO" id="GO:0000155">
    <property type="term" value="F:phosphorelay sensor kinase activity"/>
    <property type="evidence" value="ECO:0007669"/>
    <property type="project" value="InterPro"/>
</dbReference>
<dbReference type="SUPFAM" id="SSF55874">
    <property type="entry name" value="ATPase domain of HSP90 chaperone/DNA topoisomerase II/histidine kinase"/>
    <property type="match status" value="1"/>
</dbReference>
<organism evidence="4 5">
    <name type="scientific">Caballeronia sordidicola</name>
    <name type="common">Burkholderia sordidicola</name>
    <dbReference type="NCBI Taxonomy" id="196367"/>
    <lineage>
        <taxon>Bacteria</taxon>
        <taxon>Pseudomonadati</taxon>
        <taxon>Pseudomonadota</taxon>
        <taxon>Betaproteobacteria</taxon>
        <taxon>Burkholderiales</taxon>
        <taxon>Burkholderiaceae</taxon>
        <taxon>Caballeronia</taxon>
    </lineage>
</organism>
<dbReference type="PANTHER" id="PTHR34220:SF9">
    <property type="entry name" value="SIGNAL TRANSDUCTION HISTIDINE KINASE INTERNAL REGION DOMAIN-CONTAINING PROTEIN"/>
    <property type="match status" value="1"/>
</dbReference>